<protein>
    <submittedName>
        <fullName evidence="1">Uncharacterized protein</fullName>
    </submittedName>
</protein>
<dbReference type="GeneID" id="38786237"/>
<keyword evidence="2" id="KW-1185">Reference proteome</keyword>
<name>A0A401H4P1_9APHY</name>
<proteinExistence type="predicted"/>
<dbReference type="EMBL" id="BFAD01000015">
    <property type="protein sequence ID" value="GBE89320.1"/>
    <property type="molecule type" value="Genomic_DNA"/>
</dbReference>
<sequence length="301" mass="33754">MKNGVTSRLDVVDITRRDVLTQIKVKTPNAGISTISKNAEVKQQGTSAKGRHGASNLRKKWITSDIPDHLHPAFISIFIPLAHVQIIFDRVYPEVEYGITEGDPFYYLIDNLPDYRLASHICPERIAEYIEFLLGNIDTPRNRNAPFLWNVWGGGVKKKGHLQSELILRTFTAHLNALTAIPPGQARSTLPPRGALILSIQAVECALKAWCTRMKVIPSGIAGHFSADNWGDRIQFLDGRTIEDKRASRYLLVVDSLTDEDWENIWDGATELYNEMKTRKAAAPASTIVSEEAFMLQSDEE</sequence>
<organism evidence="1 2">
    <name type="scientific">Sparassis crispa</name>
    <dbReference type="NCBI Taxonomy" id="139825"/>
    <lineage>
        <taxon>Eukaryota</taxon>
        <taxon>Fungi</taxon>
        <taxon>Dikarya</taxon>
        <taxon>Basidiomycota</taxon>
        <taxon>Agaricomycotina</taxon>
        <taxon>Agaricomycetes</taxon>
        <taxon>Polyporales</taxon>
        <taxon>Sparassidaceae</taxon>
        <taxon>Sparassis</taxon>
    </lineage>
</organism>
<gene>
    <name evidence="1" type="ORF">SCP_1503280</name>
</gene>
<comment type="caution">
    <text evidence="1">The sequence shown here is derived from an EMBL/GenBank/DDBJ whole genome shotgun (WGS) entry which is preliminary data.</text>
</comment>
<dbReference type="Proteomes" id="UP000287166">
    <property type="component" value="Unassembled WGS sequence"/>
</dbReference>
<dbReference type="RefSeq" id="XP_027620233.1">
    <property type="nucleotide sequence ID" value="XM_027764432.1"/>
</dbReference>
<dbReference type="OrthoDB" id="2803752at2759"/>
<dbReference type="AlphaFoldDB" id="A0A401H4P1"/>
<reference evidence="1 2" key="1">
    <citation type="journal article" date="2018" name="Sci. Rep.">
        <title>Genome sequence of the cauliflower mushroom Sparassis crispa (Hanabiratake) and its association with beneficial usage.</title>
        <authorList>
            <person name="Kiyama R."/>
            <person name="Furutani Y."/>
            <person name="Kawaguchi K."/>
            <person name="Nakanishi T."/>
        </authorList>
    </citation>
    <scope>NUCLEOTIDE SEQUENCE [LARGE SCALE GENOMIC DNA]</scope>
</reference>
<evidence type="ECO:0000313" key="2">
    <source>
        <dbReference type="Proteomes" id="UP000287166"/>
    </source>
</evidence>
<accession>A0A401H4P1</accession>
<dbReference type="InParanoid" id="A0A401H4P1"/>
<evidence type="ECO:0000313" key="1">
    <source>
        <dbReference type="EMBL" id="GBE89320.1"/>
    </source>
</evidence>